<dbReference type="PROSITE" id="PS50164">
    <property type="entry name" value="GIY_YIG"/>
    <property type="match status" value="1"/>
</dbReference>
<dbReference type="Proteomes" id="UP000229703">
    <property type="component" value="Unassembled WGS sequence"/>
</dbReference>
<dbReference type="CDD" id="cd10449">
    <property type="entry name" value="GIY-YIG_SLX1_like"/>
    <property type="match status" value="1"/>
</dbReference>
<comment type="similarity">
    <text evidence="1">Belongs to the UPF0213 family.</text>
</comment>
<dbReference type="AlphaFoldDB" id="A0A2M7M3D3"/>
<keyword evidence="3" id="KW-0378">Hydrolase</keyword>
<evidence type="ECO:0000256" key="1">
    <source>
        <dbReference type="ARBA" id="ARBA00007435"/>
    </source>
</evidence>
<protein>
    <submittedName>
        <fullName evidence="3">Endonuclease</fullName>
    </submittedName>
</protein>
<dbReference type="PANTHER" id="PTHR34477:SF1">
    <property type="entry name" value="UPF0213 PROTEIN YHBQ"/>
    <property type="match status" value="1"/>
</dbReference>
<dbReference type="EMBL" id="PFJK01000176">
    <property type="protein sequence ID" value="PIX77221.1"/>
    <property type="molecule type" value="Genomic_DNA"/>
</dbReference>
<dbReference type="InterPro" id="IPR050190">
    <property type="entry name" value="UPF0213_domain"/>
</dbReference>
<dbReference type="InterPro" id="IPR035901">
    <property type="entry name" value="GIY-YIG_endonuc_sf"/>
</dbReference>
<comment type="caution">
    <text evidence="3">The sequence shown here is derived from an EMBL/GenBank/DDBJ whole genome shotgun (WGS) entry which is preliminary data.</text>
</comment>
<dbReference type="GO" id="GO:0004519">
    <property type="term" value="F:endonuclease activity"/>
    <property type="evidence" value="ECO:0007669"/>
    <property type="project" value="UniProtKB-KW"/>
</dbReference>
<dbReference type="Gene3D" id="3.40.1440.10">
    <property type="entry name" value="GIY-YIG endonuclease"/>
    <property type="match status" value="1"/>
</dbReference>
<feature type="domain" description="GIY-YIG" evidence="2">
    <location>
        <begin position="1"/>
        <end position="77"/>
    </location>
</feature>
<dbReference type="SUPFAM" id="SSF82771">
    <property type="entry name" value="GIY-YIG endonuclease"/>
    <property type="match status" value="1"/>
</dbReference>
<evidence type="ECO:0000313" key="3">
    <source>
        <dbReference type="EMBL" id="PIX77221.1"/>
    </source>
</evidence>
<proteinExistence type="inferred from homology"/>
<gene>
    <name evidence="3" type="ORF">COZ37_03800</name>
</gene>
<keyword evidence="3" id="KW-0540">Nuclease</keyword>
<dbReference type="PANTHER" id="PTHR34477">
    <property type="entry name" value="UPF0213 PROTEIN YHBQ"/>
    <property type="match status" value="1"/>
</dbReference>
<evidence type="ECO:0000313" key="4">
    <source>
        <dbReference type="Proteomes" id="UP000229703"/>
    </source>
</evidence>
<accession>A0A2M7M3D3</accession>
<dbReference type="Pfam" id="PF01541">
    <property type="entry name" value="GIY-YIG"/>
    <property type="match status" value="1"/>
</dbReference>
<name>A0A2M7M3D3_9BACT</name>
<keyword evidence="3" id="KW-0255">Endonuclease</keyword>
<organism evidence="3 4">
    <name type="scientific">bacterium (Candidatus Ratteibacteria) CG_4_10_14_3_um_filter_41_18</name>
    <dbReference type="NCBI Taxonomy" id="2014287"/>
    <lineage>
        <taxon>Bacteria</taxon>
        <taxon>Candidatus Ratteibacteria</taxon>
    </lineage>
</organism>
<sequence length="84" mass="9983">MYWLYILRSLKDGRVYIGSTNNLKRRLKEHERGKVKSTKGRRPFKLIHIEKFNTRSETTQRELFLKSPQGYSEKIGLIRSQDGV</sequence>
<dbReference type="InterPro" id="IPR000305">
    <property type="entry name" value="GIY-YIG_endonuc"/>
</dbReference>
<evidence type="ECO:0000259" key="2">
    <source>
        <dbReference type="PROSITE" id="PS50164"/>
    </source>
</evidence>
<reference evidence="4" key="1">
    <citation type="submission" date="2017-09" db="EMBL/GenBank/DDBJ databases">
        <title>Depth-based differentiation of microbial function through sediment-hosted aquifers and enrichment of novel symbionts in the deep terrestrial subsurface.</title>
        <authorList>
            <person name="Probst A.J."/>
            <person name="Ladd B."/>
            <person name="Jarett J.K."/>
            <person name="Geller-Mcgrath D.E."/>
            <person name="Sieber C.M.K."/>
            <person name="Emerson J.B."/>
            <person name="Anantharaman K."/>
            <person name="Thomas B.C."/>
            <person name="Malmstrom R."/>
            <person name="Stieglmeier M."/>
            <person name="Klingl A."/>
            <person name="Woyke T."/>
            <person name="Ryan C.M."/>
            <person name="Banfield J.F."/>
        </authorList>
    </citation>
    <scope>NUCLEOTIDE SEQUENCE [LARGE SCALE GENOMIC DNA]</scope>
</reference>